<reference evidence="2" key="1">
    <citation type="submission" date="2019-09" db="EMBL/GenBank/DDBJ databases">
        <title>Antimicrobial potential of Antarctic Bacteria.</title>
        <authorList>
            <person name="Benaud N."/>
            <person name="Edwards R.J."/>
            <person name="Ferrari B.C."/>
        </authorList>
    </citation>
    <scope>NUCLEOTIDE SEQUENCE [LARGE SCALE GENOMIC DNA]</scope>
    <source>
        <strain evidence="2">INR9</strain>
    </source>
</reference>
<protein>
    <submittedName>
        <fullName evidence="1">DUF3223 domain-containing protein</fullName>
    </submittedName>
</protein>
<dbReference type="Pfam" id="PF11523">
    <property type="entry name" value="DUF3223"/>
    <property type="match status" value="1"/>
</dbReference>
<dbReference type="Gene3D" id="3.10.450.40">
    <property type="match status" value="1"/>
</dbReference>
<dbReference type="EMBL" id="CP043641">
    <property type="protein sequence ID" value="QNE35864.1"/>
    <property type="molecule type" value="Genomic_DNA"/>
</dbReference>
<evidence type="ECO:0000313" key="1">
    <source>
        <dbReference type="EMBL" id="QNE35864.1"/>
    </source>
</evidence>
<dbReference type="Proteomes" id="UP000515511">
    <property type="component" value="Chromosome"/>
</dbReference>
<proteinExistence type="predicted"/>
<name>A0A7G6YBJ9_9MICO</name>
<dbReference type="RefSeq" id="WP_185275331.1">
    <property type="nucleotide sequence ID" value="NZ_CP043641.1"/>
</dbReference>
<dbReference type="KEGG" id="lse:F1C12_12500"/>
<dbReference type="PANTHER" id="PTHR33415">
    <property type="entry name" value="PROTEIN EMBRYO DEFECTIVE 514"/>
    <property type="match status" value="1"/>
</dbReference>
<organism evidence="1 2">
    <name type="scientific">Leifsonia shinshuensis</name>
    <dbReference type="NCBI Taxonomy" id="150026"/>
    <lineage>
        <taxon>Bacteria</taxon>
        <taxon>Bacillati</taxon>
        <taxon>Actinomycetota</taxon>
        <taxon>Actinomycetes</taxon>
        <taxon>Micrococcales</taxon>
        <taxon>Microbacteriaceae</taxon>
        <taxon>Leifsonia</taxon>
    </lineage>
</organism>
<sequence>MPIPVVLDSFSWPSKKAAEADFRAILRESGYKVGDRITDPTHEQMLLELLERHPEAAEKTGPGVDHFFIGRTADGNHSFAVADDAIGIWIRRVDGSPEDFSYRTAIHSHTAKSDAKEAMRELVDARRLRYRDERFADGHPVYSDLSGDLFRSRDSAQVVYIDPTWPQLTYAFAMNEGGWDKMPVHSGHGATRIGSVLEDEAQAERWLEFHEAHANFGLATANEAARRPRSDEKPWTP</sequence>
<accession>A0A7G6YBJ9</accession>
<gene>
    <name evidence="1" type="ORF">F1C12_12500</name>
</gene>
<evidence type="ECO:0000313" key="2">
    <source>
        <dbReference type="Proteomes" id="UP000515511"/>
    </source>
</evidence>
<dbReference type="PANTHER" id="PTHR33415:SF12">
    <property type="entry name" value="PROTEIN EMBRYO DEFECTIVE 514"/>
    <property type="match status" value="1"/>
</dbReference>
<dbReference type="InterPro" id="IPR044673">
    <property type="entry name" value="DCL-like"/>
</dbReference>
<dbReference type="AlphaFoldDB" id="A0A7G6YBJ9"/>